<name>A0ABS1QU46_9GAMM</name>
<feature type="compositionally biased region" description="Low complexity" evidence="1">
    <location>
        <begin position="592"/>
        <end position="612"/>
    </location>
</feature>
<dbReference type="InterPro" id="IPR038610">
    <property type="entry name" value="FliK-like_C_sf"/>
</dbReference>
<protein>
    <submittedName>
        <fullName evidence="3">Flagellar hook-length control protein FliK</fullName>
    </submittedName>
</protein>
<dbReference type="PANTHER" id="PTHR37533:SF2">
    <property type="entry name" value="FLAGELLAR HOOK-LENGTH CONTROL PROTEIN"/>
    <property type="match status" value="1"/>
</dbReference>
<sequence length="652" mass="66934">MTMSIMPMLQRAGPDTNSGMAGGAESGGTPAFAELLVQQGEAVTATAGSVSDEPVAAPAREQGPGDKEAEDALPVVGLAPVPAREQADLHNVPVAGDNARPVPLAEPLLQPQSLLRPSGDAPPGDASPGEAPGDLAEPIGGEPEHGRNRMAALSAAEVSRPAGPSASANGDEGRARPDRAAGREEMLIAPRTRPDNERVARGLEPEDTPGGEHRGRGSAVSRLGSAPAPVDENSGEEAGTELRRETEEPIRRAGSWRHAGGEAALSPWHETVNRPAATVATGPGPAVEAAVAAEPRPAVEVAVTAGPGPAVEAAVPAEPRPAVEVAVTAGPRPAVEAAAVAGPRPAVEAVAAGPGPAVEVPAGPEPRQPWLQEVSWQRQPAEALAPAVPDDAAPEWLAQIEHGRRWLQAGRDEGGNKLPPQAETATPALSRLLSGEKTAPLPAVAAGRPETLENPAGAVDKAPVPLAEQPPGVQAAGGVMPTRDGITPALVERALSPERSLTLQGTPEQGARQLAQQVQVMVSQNLQEADIRLNPSELGGLRIQLKMEQGEVQVQFLASQPQARELLDQALPRLREMLQQQGITLGQSQVGSFAGQQGQGAPQQEARQQAAGDNGGQRGHQAGAEGLDGQALAEPEVSAPRLRTNGSIDFFA</sequence>
<accession>A0ABS1QU46</accession>
<proteinExistence type="predicted"/>
<keyword evidence="4" id="KW-1185">Reference proteome</keyword>
<evidence type="ECO:0000313" key="3">
    <source>
        <dbReference type="EMBL" id="MBL1378383.1"/>
    </source>
</evidence>
<dbReference type="RefSeq" id="WP_202086664.1">
    <property type="nucleotide sequence ID" value="NZ_JAERTZ010000025.1"/>
</dbReference>
<keyword evidence="3" id="KW-0969">Cilium</keyword>
<reference evidence="4" key="1">
    <citation type="submission" date="2021-01" db="EMBL/GenBank/DDBJ databases">
        <title>Genome public.</title>
        <authorList>
            <person name="Liu C."/>
            <person name="Sun Q."/>
        </authorList>
    </citation>
    <scope>NUCLEOTIDE SEQUENCE [LARGE SCALE GENOMIC DNA]</scope>
    <source>
        <strain evidence="4">CGMCC 1.18722</strain>
    </source>
</reference>
<feature type="compositionally biased region" description="Low complexity" evidence="1">
    <location>
        <begin position="107"/>
        <end position="118"/>
    </location>
</feature>
<gene>
    <name evidence="3" type="ORF">JKV55_13770</name>
</gene>
<feature type="domain" description="Flagellar hook-length control protein-like C-terminal" evidence="2">
    <location>
        <begin position="516"/>
        <end position="598"/>
    </location>
</feature>
<dbReference type="InterPro" id="IPR052563">
    <property type="entry name" value="FliK"/>
</dbReference>
<feature type="compositionally biased region" description="Basic and acidic residues" evidence="1">
    <location>
        <begin position="171"/>
        <end position="215"/>
    </location>
</feature>
<feature type="compositionally biased region" description="Basic and acidic residues" evidence="1">
    <location>
        <begin position="240"/>
        <end position="251"/>
    </location>
</feature>
<keyword evidence="3" id="KW-0966">Cell projection</keyword>
<organism evidence="3 4">
    <name type="scientific">Zobellella iuensis</name>
    <dbReference type="NCBI Taxonomy" id="2803811"/>
    <lineage>
        <taxon>Bacteria</taxon>
        <taxon>Pseudomonadati</taxon>
        <taxon>Pseudomonadota</taxon>
        <taxon>Gammaproteobacteria</taxon>
        <taxon>Aeromonadales</taxon>
        <taxon>Aeromonadaceae</taxon>
        <taxon>Zobellella</taxon>
    </lineage>
</organism>
<dbReference type="InterPro" id="IPR021136">
    <property type="entry name" value="Flagellar_hook_control-like_C"/>
</dbReference>
<dbReference type="CDD" id="cd17470">
    <property type="entry name" value="T3SS_Flik_C"/>
    <property type="match status" value="1"/>
</dbReference>
<evidence type="ECO:0000313" key="4">
    <source>
        <dbReference type="Proteomes" id="UP000638570"/>
    </source>
</evidence>
<comment type="caution">
    <text evidence="3">The sequence shown here is derived from an EMBL/GenBank/DDBJ whole genome shotgun (WGS) entry which is preliminary data.</text>
</comment>
<dbReference type="Proteomes" id="UP000638570">
    <property type="component" value="Unassembled WGS sequence"/>
</dbReference>
<keyword evidence="3" id="KW-0282">Flagellum</keyword>
<evidence type="ECO:0000256" key="1">
    <source>
        <dbReference type="SAM" id="MobiDB-lite"/>
    </source>
</evidence>
<dbReference type="PANTHER" id="PTHR37533">
    <property type="entry name" value="FLAGELLAR HOOK-LENGTH CONTROL PROTEIN"/>
    <property type="match status" value="1"/>
</dbReference>
<evidence type="ECO:0000259" key="2">
    <source>
        <dbReference type="Pfam" id="PF02120"/>
    </source>
</evidence>
<feature type="region of interest" description="Disordered" evidence="1">
    <location>
        <begin position="1"/>
        <end position="281"/>
    </location>
</feature>
<dbReference type="Gene3D" id="3.30.750.140">
    <property type="match status" value="1"/>
</dbReference>
<dbReference type="EMBL" id="JAERTZ010000025">
    <property type="protein sequence ID" value="MBL1378383.1"/>
    <property type="molecule type" value="Genomic_DNA"/>
</dbReference>
<feature type="region of interest" description="Disordered" evidence="1">
    <location>
        <begin position="592"/>
        <end position="652"/>
    </location>
</feature>
<dbReference type="Pfam" id="PF02120">
    <property type="entry name" value="Flg_hook"/>
    <property type="match status" value="1"/>
</dbReference>